<dbReference type="RefSeq" id="WP_142504734.1">
    <property type="nucleotide sequence ID" value="NZ_FXTI01000002.1"/>
</dbReference>
<dbReference type="InterPro" id="IPR014777">
    <property type="entry name" value="4pyrrole_Mease_sub1"/>
</dbReference>
<evidence type="ECO:0000256" key="3">
    <source>
        <dbReference type="ARBA" id="ARBA00018323"/>
    </source>
</evidence>
<evidence type="ECO:0000256" key="2">
    <source>
        <dbReference type="ARBA" id="ARBA00012162"/>
    </source>
</evidence>
<dbReference type="EMBL" id="FXTI01000002">
    <property type="protein sequence ID" value="SMO51124.1"/>
    <property type="molecule type" value="Genomic_DNA"/>
</dbReference>
<dbReference type="GO" id="GO:0004851">
    <property type="term" value="F:uroporphyrin-III C-methyltransferase activity"/>
    <property type="evidence" value="ECO:0007669"/>
    <property type="project" value="UniProtKB-EC"/>
</dbReference>
<proteinExistence type="inferred from homology"/>
<keyword evidence="11" id="KW-1185">Reference proteome</keyword>
<dbReference type="PROSITE" id="PS00839">
    <property type="entry name" value="SUMT_1"/>
    <property type="match status" value="1"/>
</dbReference>
<keyword evidence="4 10" id="KW-0489">Methyltransferase</keyword>
<evidence type="ECO:0000256" key="8">
    <source>
        <dbReference type="ARBA" id="ARBA00079776"/>
    </source>
</evidence>
<dbReference type="Pfam" id="PF00590">
    <property type="entry name" value="TP_methylase"/>
    <property type="match status" value="1"/>
</dbReference>
<dbReference type="InterPro" id="IPR003043">
    <property type="entry name" value="Uropor_MeTrfase_CS"/>
</dbReference>
<dbReference type="InterPro" id="IPR006366">
    <property type="entry name" value="CobA/CysG_C"/>
</dbReference>
<dbReference type="InterPro" id="IPR050161">
    <property type="entry name" value="Siro_Cobalamin_biosynth"/>
</dbReference>
<dbReference type="CDD" id="cd11642">
    <property type="entry name" value="SUMT"/>
    <property type="match status" value="1"/>
</dbReference>
<dbReference type="OrthoDB" id="9815856at2"/>
<evidence type="ECO:0000256" key="7">
    <source>
        <dbReference type="ARBA" id="ARBA00023244"/>
    </source>
</evidence>
<reference evidence="10 11" key="1">
    <citation type="submission" date="2017-05" db="EMBL/GenBank/DDBJ databases">
        <authorList>
            <person name="Varghese N."/>
            <person name="Submissions S."/>
        </authorList>
    </citation>
    <scope>NUCLEOTIDE SEQUENCE [LARGE SCALE GENOMIC DNA]</scope>
    <source>
        <strain evidence="10 11">DSM 45474</strain>
    </source>
</reference>
<dbReference type="InterPro" id="IPR000878">
    <property type="entry name" value="4pyrrol_Mease"/>
</dbReference>
<dbReference type="FunFam" id="3.30.950.10:FF:000001">
    <property type="entry name" value="Siroheme synthase"/>
    <property type="match status" value="1"/>
</dbReference>
<name>A0A521BV96_9BACL</name>
<dbReference type="InterPro" id="IPR014776">
    <property type="entry name" value="4pyrrole_Mease_sub2"/>
</dbReference>
<dbReference type="SUPFAM" id="SSF53790">
    <property type="entry name" value="Tetrapyrrole methylase"/>
    <property type="match status" value="1"/>
</dbReference>
<dbReference type="PANTHER" id="PTHR45790">
    <property type="entry name" value="SIROHEME SYNTHASE-RELATED"/>
    <property type="match status" value="1"/>
</dbReference>
<dbReference type="NCBIfam" id="TIGR01469">
    <property type="entry name" value="cobA_cysG_Cterm"/>
    <property type="match status" value="1"/>
</dbReference>
<feature type="domain" description="Tetrapyrrole methylase" evidence="9">
    <location>
        <begin position="8"/>
        <end position="219"/>
    </location>
</feature>
<dbReference type="FunFam" id="3.40.1010.10:FF:000001">
    <property type="entry name" value="Siroheme synthase"/>
    <property type="match status" value="1"/>
</dbReference>
<evidence type="ECO:0000256" key="1">
    <source>
        <dbReference type="ARBA" id="ARBA00005879"/>
    </source>
</evidence>
<gene>
    <name evidence="10" type="ORF">SAMN06264849_102467</name>
</gene>
<dbReference type="Gene3D" id="3.40.1010.10">
    <property type="entry name" value="Cobalt-precorrin-4 Transmethylase, Domain 1"/>
    <property type="match status" value="1"/>
</dbReference>
<evidence type="ECO:0000256" key="6">
    <source>
        <dbReference type="ARBA" id="ARBA00022691"/>
    </source>
</evidence>
<dbReference type="EC" id="2.1.1.107" evidence="2"/>
<keyword evidence="6" id="KW-0949">S-adenosyl-L-methionine</keyword>
<dbReference type="Proteomes" id="UP000315636">
    <property type="component" value="Unassembled WGS sequence"/>
</dbReference>
<keyword evidence="5 10" id="KW-0808">Transferase</keyword>
<dbReference type="Gene3D" id="3.30.950.10">
    <property type="entry name" value="Methyltransferase, Cobalt-precorrin-4 Transmethylase, Domain 2"/>
    <property type="match status" value="1"/>
</dbReference>
<evidence type="ECO:0000313" key="10">
    <source>
        <dbReference type="EMBL" id="SMO51124.1"/>
    </source>
</evidence>
<evidence type="ECO:0000256" key="5">
    <source>
        <dbReference type="ARBA" id="ARBA00022679"/>
    </source>
</evidence>
<comment type="similarity">
    <text evidence="1">Belongs to the precorrin methyltransferase family.</text>
</comment>
<dbReference type="PANTHER" id="PTHR45790:SF3">
    <property type="entry name" value="S-ADENOSYL-L-METHIONINE-DEPENDENT UROPORPHYRINOGEN III METHYLTRANSFERASE, CHLOROPLASTIC"/>
    <property type="match status" value="1"/>
</dbReference>
<keyword evidence="7" id="KW-0627">Porphyrin biosynthesis</keyword>
<dbReference type="GO" id="GO:0032259">
    <property type="term" value="P:methylation"/>
    <property type="evidence" value="ECO:0007669"/>
    <property type="project" value="UniProtKB-KW"/>
</dbReference>
<accession>A0A521BV96</accession>
<dbReference type="GO" id="GO:0019354">
    <property type="term" value="P:siroheme biosynthetic process"/>
    <property type="evidence" value="ECO:0007669"/>
    <property type="project" value="InterPro"/>
</dbReference>
<protein>
    <recommendedName>
        <fullName evidence="3">Uroporphyrinogen-III C-methyltransferase</fullName>
        <ecNumber evidence="2">2.1.1.107</ecNumber>
    </recommendedName>
    <alternativeName>
        <fullName evidence="8">Uroporphyrinogen III methylase</fullName>
    </alternativeName>
</protein>
<dbReference type="NCBIfam" id="NF004790">
    <property type="entry name" value="PRK06136.1"/>
    <property type="match status" value="1"/>
</dbReference>
<dbReference type="AlphaFoldDB" id="A0A521BV96"/>
<evidence type="ECO:0000256" key="4">
    <source>
        <dbReference type="ARBA" id="ARBA00022603"/>
    </source>
</evidence>
<sequence>MAQYKRIVYFVGAGPGDPKLITVRGKEVIQQADVILFDRLVNRELLQYAGPHTRFIDCGKKPGYSSYSQTKIHQLLVHHAKSGQSVVRLKGGDPGIFGRAGEEAAYCAQNGIPFEFVPGVTSGTAAPLYAGIPLTHRGTSSSVAFVTGHSCKGEYGGRDWIGLLKQVETVVVYMGMSHLPIIRKQMILQGCPITTPAAVIHRGTWEGYQKTLTGTLENIVDKVRQENIQSPAVIVFGEVVHLQKQLAWFPLEQHDSAKEEILAQTKV</sequence>
<evidence type="ECO:0000313" key="11">
    <source>
        <dbReference type="Proteomes" id="UP000315636"/>
    </source>
</evidence>
<organism evidence="10 11">
    <name type="scientific">Melghirimyces algeriensis</name>
    <dbReference type="NCBI Taxonomy" id="910412"/>
    <lineage>
        <taxon>Bacteria</taxon>
        <taxon>Bacillati</taxon>
        <taxon>Bacillota</taxon>
        <taxon>Bacilli</taxon>
        <taxon>Bacillales</taxon>
        <taxon>Thermoactinomycetaceae</taxon>
        <taxon>Melghirimyces</taxon>
    </lineage>
</organism>
<evidence type="ECO:0000259" key="9">
    <source>
        <dbReference type="Pfam" id="PF00590"/>
    </source>
</evidence>
<dbReference type="InterPro" id="IPR035996">
    <property type="entry name" value="4pyrrol_Methylase_sf"/>
</dbReference>